<keyword evidence="2" id="KW-1185">Reference proteome</keyword>
<dbReference type="EMBL" id="WOCE01000020">
    <property type="protein sequence ID" value="KAE9591617.1"/>
    <property type="molecule type" value="Genomic_DNA"/>
</dbReference>
<evidence type="ECO:0000313" key="1">
    <source>
        <dbReference type="EMBL" id="KAE9591617.1"/>
    </source>
</evidence>
<sequence>MKPKDCFVKGPCRVFFLMHVTRSSNMVNPLIIECCKQKETITSGSEIGADNSSFGMVAGSF</sequence>
<dbReference type="Proteomes" id="UP000447434">
    <property type="component" value="Chromosome 20"/>
</dbReference>
<organism evidence="1 2">
    <name type="scientific">Lupinus albus</name>
    <name type="common">White lupine</name>
    <name type="synonym">Lupinus termis</name>
    <dbReference type="NCBI Taxonomy" id="3870"/>
    <lineage>
        <taxon>Eukaryota</taxon>
        <taxon>Viridiplantae</taxon>
        <taxon>Streptophyta</taxon>
        <taxon>Embryophyta</taxon>
        <taxon>Tracheophyta</taxon>
        <taxon>Spermatophyta</taxon>
        <taxon>Magnoliopsida</taxon>
        <taxon>eudicotyledons</taxon>
        <taxon>Gunneridae</taxon>
        <taxon>Pentapetalae</taxon>
        <taxon>rosids</taxon>
        <taxon>fabids</taxon>
        <taxon>Fabales</taxon>
        <taxon>Fabaceae</taxon>
        <taxon>Papilionoideae</taxon>
        <taxon>50 kb inversion clade</taxon>
        <taxon>genistoids sensu lato</taxon>
        <taxon>core genistoids</taxon>
        <taxon>Genisteae</taxon>
        <taxon>Lupinus</taxon>
    </lineage>
</organism>
<evidence type="ECO:0000313" key="2">
    <source>
        <dbReference type="Proteomes" id="UP000447434"/>
    </source>
</evidence>
<protein>
    <submittedName>
        <fullName evidence="1">Uncharacterized protein</fullName>
    </submittedName>
</protein>
<comment type="caution">
    <text evidence="1">The sequence shown here is derived from an EMBL/GenBank/DDBJ whole genome shotgun (WGS) entry which is preliminary data.</text>
</comment>
<accession>A0A6A4NZ10</accession>
<dbReference type="AlphaFoldDB" id="A0A6A4NZ10"/>
<reference evidence="2" key="1">
    <citation type="journal article" date="2020" name="Nat. Commun.">
        <title>Genome sequence of the cluster root forming white lupin.</title>
        <authorList>
            <person name="Hufnagel B."/>
            <person name="Marques A."/>
            <person name="Soriano A."/>
            <person name="Marques L."/>
            <person name="Divol F."/>
            <person name="Doumas P."/>
            <person name="Sallet E."/>
            <person name="Mancinotti D."/>
            <person name="Carrere S."/>
            <person name="Marande W."/>
            <person name="Arribat S."/>
            <person name="Keller J."/>
            <person name="Huneau C."/>
            <person name="Blein T."/>
            <person name="Aime D."/>
            <person name="Laguerre M."/>
            <person name="Taylor J."/>
            <person name="Schubert V."/>
            <person name="Nelson M."/>
            <person name="Geu-Flores F."/>
            <person name="Crespi M."/>
            <person name="Gallardo-Guerrero K."/>
            <person name="Delaux P.-M."/>
            <person name="Salse J."/>
            <person name="Berges H."/>
            <person name="Guyot R."/>
            <person name="Gouzy J."/>
            <person name="Peret B."/>
        </authorList>
    </citation>
    <scope>NUCLEOTIDE SEQUENCE [LARGE SCALE GENOMIC DNA]</scope>
    <source>
        <strain evidence="2">cv. Amiga</strain>
    </source>
</reference>
<proteinExistence type="predicted"/>
<name>A0A6A4NZ10_LUPAL</name>
<gene>
    <name evidence="1" type="ORF">Lalb_Chr20g0120641</name>
</gene>